<dbReference type="Gene3D" id="3.40.50.10170">
    <property type="match status" value="1"/>
</dbReference>
<dbReference type="PANTHER" id="PTHR33434:SF2">
    <property type="entry name" value="FATTY ACID-BINDING PROTEIN TM_1468"/>
    <property type="match status" value="1"/>
</dbReference>
<gene>
    <name evidence="2" type="ORF">C1881_05855</name>
</gene>
<dbReference type="NCBIfam" id="TIGR00762">
    <property type="entry name" value="DegV"/>
    <property type="match status" value="1"/>
</dbReference>
<dbReference type="InterPro" id="IPR043168">
    <property type="entry name" value="DegV_C"/>
</dbReference>
<dbReference type="PANTHER" id="PTHR33434">
    <property type="entry name" value="DEGV DOMAIN-CONTAINING PROTEIN DR_1986-RELATED"/>
    <property type="match status" value="1"/>
</dbReference>
<dbReference type="EMBL" id="PPTO01000008">
    <property type="protein sequence ID" value="RDB58422.1"/>
    <property type="molecule type" value="Genomic_DNA"/>
</dbReference>
<evidence type="ECO:0000313" key="2">
    <source>
        <dbReference type="EMBL" id="RDB58422.1"/>
    </source>
</evidence>
<dbReference type="AlphaFoldDB" id="A0A369LH18"/>
<sequence length="354" mass="36614">MIGNNGINGAIKQGIEKVRGLGDAVAADAAAVFGEAAEAAATAVATASDAAETVAATVAAAAGEGDAENQRIAVLVDSATDVPPEVVEKYGVFIAPLHVNYSDGDFLDRVTIQPEEVYRRFETEIPKTSTPAPADIMSLFDRIAAEGYTHVIAVTISSGLSGTYDLVRSIASGRADLQCAVIDTKSIGIAAGLTAVLVCELVGSGMPFSQVIARAEGTAERSEGFFCVNTLEYLYKGGRIGAATYAIGSKLDIRPTIKCNEEGKYVVCAKSHGRKGSLKKTVSLAKKVAAAALEEGRSVRFAVAHGDAEAEARVIVDDLKAEFPQAIDVIFCQISPALVVHTGPGLVGVGVSVL</sequence>
<evidence type="ECO:0000313" key="3">
    <source>
        <dbReference type="Proteomes" id="UP000253975"/>
    </source>
</evidence>
<dbReference type="Pfam" id="PF02645">
    <property type="entry name" value="DegV"/>
    <property type="match status" value="1"/>
</dbReference>
<reference evidence="2 3" key="1">
    <citation type="journal article" date="2018" name="Elife">
        <title>Discovery and characterization of a prevalent human gut bacterial enzyme sufficient for the inactivation of a family of plant toxins.</title>
        <authorList>
            <person name="Koppel N."/>
            <person name="Bisanz J.E."/>
            <person name="Pandelia M.E."/>
            <person name="Turnbaugh P.J."/>
            <person name="Balskus E.P."/>
        </authorList>
    </citation>
    <scope>NUCLEOTIDE SEQUENCE [LARGE SCALE GENOMIC DNA]</scope>
    <source>
        <strain evidence="2 3">OB21 GAM31</strain>
    </source>
</reference>
<protein>
    <submittedName>
        <fullName evidence="2">DegV family protein</fullName>
    </submittedName>
</protein>
<comment type="caution">
    <text evidence="2">The sequence shown here is derived from an EMBL/GenBank/DDBJ whole genome shotgun (WGS) entry which is preliminary data.</text>
</comment>
<dbReference type="InterPro" id="IPR050270">
    <property type="entry name" value="DegV_domain_contain"/>
</dbReference>
<name>A0A369LH18_9ACTN</name>
<keyword evidence="1" id="KW-0446">Lipid-binding</keyword>
<dbReference type="Gene3D" id="3.30.1180.10">
    <property type="match status" value="1"/>
</dbReference>
<evidence type="ECO:0000256" key="1">
    <source>
        <dbReference type="ARBA" id="ARBA00023121"/>
    </source>
</evidence>
<organism evidence="2 3">
    <name type="scientific">Slackia isoflavoniconvertens</name>
    <dbReference type="NCBI Taxonomy" id="572010"/>
    <lineage>
        <taxon>Bacteria</taxon>
        <taxon>Bacillati</taxon>
        <taxon>Actinomycetota</taxon>
        <taxon>Coriobacteriia</taxon>
        <taxon>Eggerthellales</taxon>
        <taxon>Eggerthellaceae</taxon>
        <taxon>Slackia</taxon>
    </lineage>
</organism>
<proteinExistence type="predicted"/>
<dbReference type="RefSeq" id="WP_114615603.1">
    <property type="nucleotide sequence ID" value="NZ_PPTO01000008.1"/>
</dbReference>
<dbReference type="GO" id="GO:0008289">
    <property type="term" value="F:lipid binding"/>
    <property type="evidence" value="ECO:0007669"/>
    <property type="project" value="UniProtKB-KW"/>
</dbReference>
<dbReference type="PROSITE" id="PS51482">
    <property type="entry name" value="DEGV"/>
    <property type="match status" value="1"/>
</dbReference>
<dbReference type="Proteomes" id="UP000253975">
    <property type="component" value="Unassembled WGS sequence"/>
</dbReference>
<accession>A0A369LH18</accession>
<dbReference type="SUPFAM" id="SSF82549">
    <property type="entry name" value="DAK1/DegV-like"/>
    <property type="match status" value="1"/>
</dbReference>
<dbReference type="InterPro" id="IPR003797">
    <property type="entry name" value="DegV"/>
</dbReference>